<feature type="region of interest" description="Disordered" evidence="1">
    <location>
        <begin position="1"/>
        <end position="30"/>
    </location>
</feature>
<gene>
    <name evidence="2" type="ORF">DILT_LOCUS6074</name>
</gene>
<dbReference type="AlphaFoldDB" id="A0A3P7LHT1"/>
<evidence type="ECO:0000256" key="1">
    <source>
        <dbReference type="SAM" id="MobiDB-lite"/>
    </source>
</evidence>
<dbReference type="Proteomes" id="UP000281553">
    <property type="component" value="Unassembled WGS sequence"/>
</dbReference>
<protein>
    <submittedName>
        <fullName evidence="2">Uncharacterized protein</fullName>
    </submittedName>
</protein>
<keyword evidence="3" id="KW-1185">Reference proteome</keyword>
<organism evidence="2 3">
    <name type="scientific">Dibothriocephalus latus</name>
    <name type="common">Fish tapeworm</name>
    <name type="synonym">Diphyllobothrium latum</name>
    <dbReference type="NCBI Taxonomy" id="60516"/>
    <lineage>
        <taxon>Eukaryota</taxon>
        <taxon>Metazoa</taxon>
        <taxon>Spiralia</taxon>
        <taxon>Lophotrochozoa</taxon>
        <taxon>Platyhelminthes</taxon>
        <taxon>Cestoda</taxon>
        <taxon>Eucestoda</taxon>
        <taxon>Diphyllobothriidea</taxon>
        <taxon>Diphyllobothriidae</taxon>
        <taxon>Dibothriocephalus</taxon>
    </lineage>
</organism>
<sequence length="118" mass="13127">MACSLLRPQAEGDSTAEAEPGSPGPSDRPQREAVWLMPKDAQHLAAIGVPNNQLVADSVERELVVGTELDLNSNNQGPATVRTELRSGKVYRKLKERICSHMRKRKRKYQDDEESEEG</sequence>
<evidence type="ECO:0000313" key="2">
    <source>
        <dbReference type="EMBL" id="VDN10243.1"/>
    </source>
</evidence>
<proteinExistence type="predicted"/>
<dbReference type="EMBL" id="UYRU01048739">
    <property type="protein sequence ID" value="VDN10243.1"/>
    <property type="molecule type" value="Genomic_DNA"/>
</dbReference>
<reference evidence="2 3" key="1">
    <citation type="submission" date="2018-11" db="EMBL/GenBank/DDBJ databases">
        <authorList>
            <consortium name="Pathogen Informatics"/>
        </authorList>
    </citation>
    <scope>NUCLEOTIDE SEQUENCE [LARGE SCALE GENOMIC DNA]</scope>
</reference>
<evidence type="ECO:0000313" key="3">
    <source>
        <dbReference type="Proteomes" id="UP000281553"/>
    </source>
</evidence>
<accession>A0A3P7LHT1</accession>
<name>A0A3P7LHT1_DIBLA</name>